<dbReference type="InterPro" id="IPR044668">
    <property type="entry name" value="PuuD-like"/>
</dbReference>
<dbReference type="SUPFAM" id="SSF52317">
    <property type="entry name" value="Class I glutamine amidotransferase-like"/>
    <property type="match status" value="1"/>
</dbReference>
<evidence type="ECO:0000313" key="2">
    <source>
        <dbReference type="Proteomes" id="UP000222531"/>
    </source>
</evidence>
<dbReference type="EMBL" id="NHZO01000162">
    <property type="protein sequence ID" value="PHQ48544.1"/>
    <property type="molecule type" value="Genomic_DNA"/>
</dbReference>
<dbReference type="InterPro" id="IPR029062">
    <property type="entry name" value="Class_I_gatase-like"/>
</dbReference>
<reference evidence="1 2" key="1">
    <citation type="journal article" date="2017" name="Biochemistry">
        <title>Identification of the Biosynthetic Pathway for the Antibiotic Bicyclomycin.</title>
        <authorList>
            <person name="Patteson J."/>
            <person name="Cai W."/>
            <person name="Johnson R.A."/>
            <person name="Santa Maria K."/>
            <person name="Li B."/>
        </authorList>
    </citation>
    <scope>NUCLEOTIDE SEQUENCE [LARGE SCALE GENOMIC DNA]</scope>
    <source>
        <strain evidence="1 2">ATCC 21532</strain>
    </source>
</reference>
<name>A0A2G1XBC4_STRCJ</name>
<sequence length="249" mass="26661">MSGNEERTRELDAPEHRPLIGVTTYLTRARWGVAWDLPATLLPAAYPAYVQRAGGLAVMLPPDDPASAAAVLHRLDGLVLAGGEDLDPALYGARPHPRAGTPVPERDRWELALLDVALRRGLPVLGICRGMQLMNVHAGGTLCQHLPDEVGHDRHNPVPGTFTDHTVTPVPGTRTAGLLSGPLAVATQHHQSVDRLGTGLVATAHAEDGTVEALEYPGKPFALAVQWHPEARDDLRLVRGLVRAATREA</sequence>
<comment type="caution">
    <text evidence="1">The sequence shown here is derived from an EMBL/GenBank/DDBJ whole genome shotgun (WGS) entry which is preliminary data.</text>
</comment>
<dbReference type="GO" id="GO:0033969">
    <property type="term" value="F:gamma-glutamyl-gamma-aminobutyrate hydrolase activity"/>
    <property type="evidence" value="ECO:0007669"/>
    <property type="project" value="TreeGrafter"/>
</dbReference>
<dbReference type="Pfam" id="PF07722">
    <property type="entry name" value="Peptidase_C26"/>
    <property type="match status" value="1"/>
</dbReference>
<proteinExistence type="predicted"/>
<keyword evidence="1" id="KW-0378">Hydrolase</keyword>
<dbReference type="InterPro" id="IPR011697">
    <property type="entry name" value="Peptidase_C26"/>
</dbReference>
<keyword evidence="2" id="KW-1185">Reference proteome</keyword>
<dbReference type="PANTHER" id="PTHR43235:SF1">
    <property type="entry name" value="GLUTAMINE AMIDOTRANSFERASE PB2B2.05-RELATED"/>
    <property type="match status" value="1"/>
</dbReference>
<dbReference type="Proteomes" id="UP000222531">
    <property type="component" value="Unassembled WGS sequence"/>
</dbReference>
<protein>
    <submittedName>
        <fullName evidence="1">Gamma-glutamyl-gamma-aminobutyrate hydrolase</fullName>
    </submittedName>
</protein>
<dbReference type="PANTHER" id="PTHR43235">
    <property type="entry name" value="GLUTAMINE AMIDOTRANSFERASE PB2B2.05-RELATED"/>
    <property type="match status" value="1"/>
</dbReference>
<dbReference type="Gene3D" id="3.40.50.880">
    <property type="match status" value="1"/>
</dbReference>
<organism evidence="1 2">
    <name type="scientific">Streptomyces cinnamoneus</name>
    <name type="common">Streptoverticillium cinnamoneum</name>
    <dbReference type="NCBI Taxonomy" id="53446"/>
    <lineage>
        <taxon>Bacteria</taxon>
        <taxon>Bacillati</taxon>
        <taxon>Actinomycetota</taxon>
        <taxon>Actinomycetes</taxon>
        <taxon>Kitasatosporales</taxon>
        <taxon>Streptomycetaceae</taxon>
        <taxon>Streptomyces</taxon>
        <taxon>Streptomyces cinnamoneus group</taxon>
    </lineage>
</organism>
<dbReference type="OrthoDB" id="9813383at2"/>
<dbReference type="GO" id="GO:0006598">
    <property type="term" value="P:polyamine catabolic process"/>
    <property type="evidence" value="ECO:0007669"/>
    <property type="project" value="TreeGrafter"/>
</dbReference>
<evidence type="ECO:0000313" key="1">
    <source>
        <dbReference type="EMBL" id="PHQ48544.1"/>
    </source>
</evidence>
<gene>
    <name evidence="1" type="ORF">BLA24_29795</name>
</gene>
<dbReference type="GO" id="GO:0005829">
    <property type="term" value="C:cytosol"/>
    <property type="evidence" value="ECO:0007669"/>
    <property type="project" value="TreeGrafter"/>
</dbReference>
<dbReference type="PROSITE" id="PS51273">
    <property type="entry name" value="GATASE_TYPE_1"/>
    <property type="match status" value="1"/>
</dbReference>
<accession>A0A2G1XBC4</accession>
<dbReference type="AlphaFoldDB" id="A0A2G1XBC4"/>
<dbReference type="CDD" id="cd01745">
    <property type="entry name" value="GATase1_2"/>
    <property type="match status" value="1"/>
</dbReference>